<gene>
    <name evidence="3" type="ORF">A4X09_0g5632</name>
</gene>
<dbReference type="Pfam" id="PF20231">
    <property type="entry name" value="DUF6589"/>
    <property type="match status" value="1"/>
</dbReference>
<proteinExistence type="predicted"/>
<evidence type="ECO:0000313" key="3">
    <source>
        <dbReference type="EMBL" id="KAE8266708.1"/>
    </source>
</evidence>
<evidence type="ECO:0000256" key="1">
    <source>
        <dbReference type="SAM" id="MobiDB-lite"/>
    </source>
</evidence>
<evidence type="ECO:0000259" key="2">
    <source>
        <dbReference type="Pfam" id="PF20231"/>
    </source>
</evidence>
<feature type="region of interest" description="Disordered" evidence="1">
    <location>
        <begin position="310"/>
        <end position="345"/>
    </location>
</feature>
<dbReference type="Proteomes" id="UP000078113">
    <property type="component" value="Unassembled WGS sequence"/>
</dbReference>
<protein>
    <recommendedName>
        <fullName evidence="2">DUF6589 domain-containing protein</fullName>
    </recommendedName>
</protein>
<name>A0A8X7N5F0_9BASI</name>
<dbReference type="InterPro" id="IPR046496">
    <property type="entry name" value="DUF6589"/>
</dbReference>
<dbReference type="AlphaFoldDB" id="A0A8X7N5F0"/>
<evidence type="ECO:0000313" key="4">
    <source>
        <dbReference type="Proteomes" id="UP000078113"/>
    </source>
</evidence>
<comment type="caution">
    <text evidence="3">The sequence shown here is derived from an EMBL/GenBank/DDBJ whole genome shotgun (WGS) entry which is preliminary data.</text>
</comment>
<dbReference type="EMBL" id="LWDG02000303">
    <property type="protein sequence ID" value="KAE8266708.1"/>
    <property type="molecule type" value="Genomic_DNA"/>
</dbReference>
<accession>A0A8X7N5F0</accession>
<organism evidence="3 4">
    <name type="scientific">Tilletia walkeri</name>
    <dbReference type="NCBI Taxonomy" id="117179"/>
    <lineage>
        <taxon>Eukaryota</taxon>
        <taxon>Fungi</taxon>
        <taxon>Dikarya</taxon>
        <taxon>Basidiomycota</taxon>
        <taxon>Ustilaginomycotina</taxon>
        <taxon>Exobasidiomycetes</taxon>
        <taxon>Tilletiales</taxon>
        <taxon>Tilletiaceae</taxon>
        <taxon>Tilletia</taxon>
    </lineage>
</organism>
<reference evidence="3" key="1">
    <citation type="submission" date="2016-04" db="EMBL/GenBank/DDBJ databases">
        <authorList>
            <person name="Nguyen H.D."/>
            <person name="Samba Siva P."/>
            <person name="Cullis J."/>
            <person name="Levesque C.A."/>
            <person name="Hambleton S."/>
        </authorList>
    </citation>
    <scope>NUCLEOTIDE SEQUENCE</scope>
    <source>
        <strain evidence="3">DAOMC 236422</strain>
    </source>
</reference>
<reference evidence="3" key="2">
    <citation type="journal article" date="2019" name="IMA Fungus">
        <title>Genome sequencing and comparison of five Tilletia species to identify candidate genes for the detection of regulated species infecting wheat.</title>
        <authorList>
            <person name="Nguyen H.D.T."/>
            <person name="Sultana T."/>
            <person name="Kesanakurti P."/>
            <person name="Hambleton S."/>
        </authorList>
    </citation>
    <scope>NUCLEOTIDE SEQUENCE</scope>
    <source>
        <strain evidence="3">DAOMC 236422</strain>
    </source>
</reference>
<feature type="compositionally biased region" description="Acidic residues" evidence="1">
    <location>
        <begin position="320"/>
        <end position="338"/>
    </location>
</feature>
<sequence>MQNAFQTILRRRRWRTTLEHWSPADADSVKALVDETSSLLFSRSEIDGAIARHDDVGANARLFMRDAAMGFEFKNAVKFGDVGRMHEISKLLVLGFAGSRKLQYADALLDEIWAKEVLSANTWRTLAAARLVNRFGLKGGFIGADLFQEHLNREIRRVNMSHSREGLVDRLVEVFSAAADLARSALEGHPQLFGSVNSKRGRKEGEAARNVASDICSRLSEADGLFEAKTSRVSGKGLNVSRRPRKYPEGVPSAQLLCEEHEPISSARDLMRSGHHYLEGRGLRSWQQRRDGEARQAAFMNNAVADLTHHVSQSDSGSADGDDDGPGTESSDEGEQSDDGIIRMEGMAAFEALRRRAFDRRQMDIDIEDSAGMDL</sequence>
<keyword evidence="4" id="KW-1185">Reference proteome</keyword>
<feature type="domain" description="DUF6589" evidence="2">
    <location>
        <begin position="29"/>
        <end position="186"/>
    </location>
</feature>